<evidence type="ECO:0000313" key="1">
    <source>
        <dbReference type="EMBL" id="SVE10711.1"/>
    </source>
</evidence>
<dbReference type="AlphaFoldDB" id="A0A383ASX3"/>
<name>A0A383ASX3_9ZZZZ</name>
<sequence>MADELDDYDKVYKYVELESGDHNLSIQRNRHIFFKEMDAFLYQHLRPASKASAATANVSASE</sequence>
<organism evidence="1">
    <name type="scientific">marine metagenome</name>
    <dbReference type="NCBI Taxonomy" id="408172"/>
    <lineage>
        <taxon>unclassified sequences</taxon>
        <taxon>metagenomes</taxon>
        <taxon>ecological metagenomes</taxon>
    </lineage>
</organism>
<proteinExistence type="predicted"/>
<accession>A0A383ASX3</accession>
<reference evidence="1" key="1">
    <citation type="submission" date="2018-05" db="EMBL/GenBank/DDBJ databases">
        <authorList>
            <person name="Lanie J.A."/>
            <person name="Ng W.-L."/>
            <person name="Kazmierczak K.M."/>
            <person name="Andrzejewski T.M."/>
            <person name="Davidsen T.M."/>
            <person name="Wayne K.J."/>
            <person name="Tettelin H."/>
            <person name="Glass J.I."/>
            <person name="Rusch D."/>
            <person name="Podicherti R."/>
            <person name="Tsui H.-C.T."/>
            <person name="Winkler M.E."/>
        </authorList>
    </citation>
    <scope>NUCLEOTIDE SEQUENCE</scope>
</reference>
<protein>
    <recommendedName>
        <fullName evidence="2">Peptidase S9 prolyl oligopeptidase catalytic domain-containing protein</fullName>
    </recommendedName>
</protein>
<evidence type="ECO:0008006" key="2">
    <source>
        <dbReference type="Google" id="ProtNLM"/>
    </source>
</evidence>
<dbReference type="EMBL" id="UINC01194564">
    <property type="protein sequence ID" value="SVE10711.1"/>
    <property type="molecule type" value="Genomic_DNA"/>
</dbReference>
<gene>
    <name evidence="1" type="ORF">METZ01_LOCUS463565</name>
</gene>